<dbReference type="GO" id="GO:0003677">
    <property type="term" value="F:DNA binding"/>
    <property type="evidence" value="ECO:0007669"/>
    <property type="project" value="UniProtKB-UniRule"/>
</dbReference>
<dbReference type="Proteomes" id="UP000295496">
    <property type="component" value="Unassembled WGS sequence"/>
</dbReference>
<evidence type="ECO:0000256" key="1">
    <source>
        <dbReference type="ARBA" id="ARBA00023125"/>
    </source>
</evidence>
<evidence type="ECO:0000313" key="4">
    <source>
        <dbReference type="EMBL" id="TCK70590.1"/>
    </source>
</evidence>
<protein>
    <submittedName>
        <fullName evidence="4">TetR family transcriptional regulator</fullName>
    </submittedName>
</protein>
<dbReference type="Pfam" id="PF00440">
    <property type="entry name" value="TetR_N"/>
    <property type="match status" value="1"/>
</dbReference>
<evidence type="ECO:0000313" key="5">
    <source>
        <dbReference type="Proteomes" id="UP000295496"/>
    </source>
</evidence>
<accession>A0A4R1L117</accession>
<dbReference type="InterPro" id="IPR050624">
    <property type="entry name" value="HTH-type_Tx_Regulator"/>
</dbReference>
<gene>
    <name evidence="4" type="ORF">EV692_0873</name>
</gene>
<feature type="DNA-binding region" description="H-T-H motif" evidence="2">
    <location>
        <begin position="27"/>
        <end position="46"/>
    </location>
</feature>
<dbReference type="PRINTS" id="PR00455">
    <property type="entry name" value="HTHTETR"/>
</dbReference>
<dbReference type="InterPro" id="IPR001647">
    <property type="entry name" value="HTH_TetR"/>
</dbReference>
<proteinExistence type="predicted"/>
<comment type="caution">
    <text evidence="4">The sequence shown here is derived from an EMBL/GenBank/DDBJ whole genome shotgun (WGS) entry which is preliminary data.</text>
</comment>
<dbReference type="EMBL" id="SMGJ01000002">
    <property type="protein sequence ID" value="TCK70590.1"/>
    <property type="molecule type" value="Genomic_DNA"/>
</dbReference>
<keyword evidence="1 2" id="KW-0238">DNA-binding</keyword>
<feature type="domain" description="HTH tetR-type" evidence="3">
    <location>
        <begin position="4"/>
        <end position="64"/>
    </location>
</feature>
<dbReference type="AlphaFoldDB" id="A0A4R1L117"/>
<dbReference type="PANTHER" id="PTHR43479:SF11">
    <property type="entry name" value="ACREF_ENVCD OPERON REPRESSOR-RELATED"/>
    <property type="match status" value="1"/>
</dbReference>
<organism evidence="4 5">
    <name type="scientific">Lonepinella koalarum</name>
    <dbReference type="NCBI Taxonomy" id="53417"/>
    <lineage>
        <taxon>Bacteria</taxon>
        <taxon>Pseudomonadati</taxon>
        <taxon>Pseudomonadota</taxon>
        <taxon>Gammaproteobacteria</taxon>
        <taxon>Pasteurellales</taxon>
        <taxon>Pasteurellaceae</taxon>
        <taxon>Lonepinella</taxon>
    </lineage>
</organism>
<dbReference type="PANTHER" id="PTHR43479">
    <property type="entry name" value="ACREF/ENVCD OPERON REPRESSOR-RELATED"/>
    <property type="match status" value="1"/>
</dbReference>
<evidence type="ECO:0000259" key="3">
    <source>
        <dbReference type="PROSITE" id="PS50977"/>
    </source>
</evidence>
<name>A0A4R1L117_9PAST</name>
<reference evidence="4 5" key="1">
    <citation type="submission" date="2019-03" db="EMBL/GenBank/DDBJ databases">
        <title>Genomic Encyclopedia of Type Strains, Phase IV (KMG-IV): sequencing the most valuable type-strain genomes for metagenomic binning, comparative biology and taxonomic classification.</title>
        <authorList>
            <person name="Goeker M."/>
        </authorList>
    </citation>
    <scope>NUCLEOTIDE SEQUENCE [LARGE SCALE GENOMIC DNA]</scope>
    <source>
        <strain evidence="4 5">DSM 10053</strain>
    </source>
</reference>
<dbReference type="InterPro" id="IPR009057">
    <property type="entry name" value="Homeodomain-like_sf"/>
</dbReference>
<evidence type="ECO:0000256" key="2">
    <source>
        <dbReference type="PROSITE-ProRule" id="PRU00335"/>
    </source>
</evidence>
<sequence>MGNLDKKELIKKAAQTLFFQYGWEKVSIGEICQQANISRVTFYKHFTNKKELLKQLFTEQKEEMWQAFNDLLENAKSLDLLIQRIFQLQKHAMQTLYSQEMVYDLQHHKDEELQAFFAEMEQEKYQFMHYFFTTLQQKSIIRDDFPVLLIEIFIRKIDELKTDPALLQCYQGKDQQFLKDILSLLMYGIAAKA</sequence>
<dbReference type="SUPFAM" id="SSF46689">
    <property type="entry name" value="Homeodomain-like"/>
    <property type="match status" value="1"/>
</dbReference>
<dbReference type="PROSITE" id="PS50977">
    <property type="entry name" value="HTH_TETR_2"/>
    <property type="match status" value="1"/>
</dbReference>
<dbReference type="Gene3D" id="1.10.357.10">
    <property type="entry name" value="Tetracycline Repressor, domain 2"/>
    <property type="match status" value="1"/>
</dbReference>
<keyword evidence="5" id="KW-1185">Reference proteome</keyword>